<accession>A0ABZ2JWI1</accession>
<gene>
    <name evidence="2" type="ORF">LZC95_30770</name>
</gene>
<proteinExistence type="predicted"/>
<keyword evidence="3" id="KW-1185">Reference proteome</keyword>
<dbReference type="RefSeq" id="WP_394841444.1">
    <property type="nucleotide sequence ID" value="NZ_CP089982.1"/>
</dbReference>
<organism evidence="2 3">
    <name type="scientific">Pendulispora brunnea</name>
    <dbReference type="NCBI Taxonomy" id="2905690"/>
    <lineage>
        <taxon>Bacteria</taxon>
        <taxon>Pseudomonadati</taxon>
        <taxon>Myxococcota</taxon>
        <taxon>Myxococcia</taxon>
        <taxon>Myxococcales</taxon>
        <taxon>Sorangiineae</taxon>
        <taxon>Pendulisporaceae</taxon>
        <taxon>Pendulispora</taxon>
    </lineage>
</organism>
<dbReference type="EMBL" id="CP089982">
    <property type="protein sequence ID" value="WXA90824.1"/>
    <property type="molecule type" value="Genomic_DNA"/>
</dbReference>
<feature type="domain" description="DUF4377" evidence="1">
    <location>
        <begin position="44"/>
        <end position="118"/>
    </location>
</feature>
<evidence type="ECO:0000313" key="2">
    <source>
        <dbReference type="EMBL" id="WXA90824.1"/>
    </source>
</evidence>
<dbReference type="Proteomes" id="UP001379533">
    <property type="component" value="Chromosome"/>
</dbReference>
<reference evidence="2 3" key="1">
    <citation type="submission" date="2021-12" db="EMBL/GenBank/DDBJ databases">
        <title>Discovery of the Pendulisporaceae a myxobacterial family with distinct sporulation behavior and unique specialized metabolism.</title>
        <authorList>
            <person name="Garcia R."/>
            <person name="Popoff A."/>
            <person name="Bader C.D."/>
            <person name="Loehr J."/>
            <person name="Walesch S."/>
            <person name="Walt C."/>
            <person name="Boldt J."/>
            <person name="Bunk B."/>
            <person name="Haeckl F.J.F.P.J."/>
            <person name="Gunesch A.P."/>
            <person name="Birkelbach J."/>
            <person name="Nuebel U."/>
            <person name="Pietschmann T."/>
            <person name="Bach T."/>
            <person name="Mueller R."/>
        </authorList>
    </citation>
    <scope>NUCLEOTIDE SEQUENCE [LARGE SCALE GENOMIC DNA]</scope>
    <source>
        <strain evidence="2 3">MSr12523</strain>
    </source>
</reference>
<dbReference type="InterPro" id="IPR025485">
    <property type="entry name" value="DUF4377"/>
</dbReference>
<protein>
    <submittedName>
        <fullName evidence="2">DUF4377 domain-containing protein</fullName>
    </submittedName>
</protein>
<evidence type="ECO:0000259" key="1">
    <source>
        <dbReference type="Pfam" id="PF14302"/>
    </source>
</evidence>
<dbReference type="Pfam" id="PF14302">
    <property type="entry name" value="DUF4377"/>
    <property type="match status" value="1"/>
</dbReference>
<evidence type="ECO:0000313" key="3">
    <source>
        <dbReference type="Proteomes" id="UP001379533"/>
    </source>
</evidence>
<name>A0ABZ2JWI1_9BACT</name>
<sequence>MRTNAWLALIVVGMAIEGCSNPSPAAGSGTTPAAAGAEGTRDIEVDSQMVDCTGVGPQKCLRIRNNPQAEWELWYSGIEGFTHKAGMKYRLRIREEKVPNPPADGSSLRLILVEVLEQTPAKP</sequence>